<dbReference type="NCBIfam" id="NF009566">
    <property type="entry name" value="PRK13020.1"/>
    <property type="match status" value="1"/>
</dbReference>
<dbReference type="RefSeq" id="WP_035711774.1">
    <property type="nucleotide sequence ID" value="NZ_CAMIFG010000152.1"/>
</dbReference>
<dbReference type="Gene3D" id="2.40.30.20">
    <property type="match status" value="2"/>
</dbReference>
<dbReference type="GO" id="GO:0009231">
    <property type="term" value="P:riboflavin biosynthetic process"/>
    <property type="evidence" value="ECO:0007669"/>
    <property type="project" value="TreeGrafter"/>
</dbReference>
<dbReference type="PANTHER" id="PTHR21098:SF0">
    <property type="entry name" value="RIBOFLAVIN SYNTHASE"/>
    <property type="match status" value="1"/>
</dbReference>
<dbReference type="STRING" id="195105.CN97_18550"/>
<dbReference type="OrthoDB" id="9788537at2"/>
<accession>A0A086Y389</accession>
<dbReference type="InterPro" id="IPR017938">
    <property type="entry name" value="Riboflavin_synthase-like_b-brl"/>
</dbReference>
<dbReference type="SUPFAM" id="SSF63380">
    <property type="entry name" value="Riboflavin synthase domain-like"/>
    <property type="match status" value="2"/>
</dbReference>
<evidence type="ECO:0000313" key="3">
    <source>
        <dbReference type="EMBL" id="KFI28739.1"/>
    </source>
</evidence>
<protein>
    <recommendedName>
        <fullName evidence="1">Riboflavin synthase</fullName>
        <ecNumber evidence="1">2.5.1.9</ecNumber>
    </recommendedName>
</protein>
<dbReference type="GO" id="GO:0004746">
    <property type="term" value="F:riboflavin synthase activity"/>
    <property type="evidence" value="ECO:0007669"/>
    <property type="project" value="UniProtKB-UniRule"/>
</dbReference>
<dbReference type="InterPro" id="IPR026017">
    <property type="entry name" value="Lumazine-bd_dom"/>
</dbReference>
<name>A0A086Y389_9RHOB</name>
<dbReference type="CDD" id="cd00402">
    <property type="entry name" value="Riboflavin_synthase_like"/>
    <property type="match status" value="1"/>
</dbReference>
<organism evidence="3 4">
    <name type="scientific">Haematobacter massiliensis</name>
    <dbReference type="NCBI Taxonomy" id="195105"/>
    <lineage>
        <taxon>Bacteria</taxon>
        <taxon>Pseudomonadati</taxon>
        <taxon>Pseudomonadota</taxon>
        <taxon>Alphaproteobacteria</taxon>
        <taxon>Rhodobacterales</taxon>
        <taxon>Paracoccaceae</taxon>
        <taxon>Haematobacter</taxon>
    </lineage>
</organism>
<dbReference type="AlphaFoldDB" id="A0A086Y389"/>
<dbReference type="Proteomes" id="UP000028826">
    <property type="component" value="Unassembled WGS sequence"/>
</dbReference>
<dbReference type="InterPro" id="IPR001783">
    <property type="entry name" value="Lumazine-bd"/>
</dbReference>
<sequence length="215" mass="23319">MYTGIVQAVRPVTEIAAYPGGQSLTLEFTPDLLAELAIGASVSVEGVCLSVTRMEGTRVSFDAMDATLSRTNLSRLAAQGRANVERSAKQGAEVGGHIIAGHIATTAEIVEIETEADQAFLRFRVPAAWAKYIFPRGFLAVNGCSLTVADREDGGPEGDIFRINLIPETLRQTTFRDYRPGDLLNIEVDHATMVMVDTIERTVSRVLPDLLRRAA</sequence>
<dbReference type="EMBL" id="JGYG01000007">
    <property type="protein sequence ID" value="KFI28739.1"/>
    <property type="molecule type" value="Genomic_DNA"/>
</dbReference>
<dbReference type="PANTHER" id="PTHR21098">
    <property type="entry name" value="RIBOFLAVIN SYNTHASE ALPHA CHAIN"/>
    <property type="match status" value="1"/>
</dbReference>
<evidence type="ECO:0000313" key="4">
    <source>
        <dbReference type="Proteomes" id="UP000028826"/>
    </source>
</evidence>
<comment type="caution">
    <text evidence="3">The sequence shown here is derived from an EMBL/GenBank/DDBJ whole genome shotgun (WGS) entry which is preliminary data.</text>
</comment>
<dbReference type="PIRSF" id="PIRSF000498">
    <property type="entry name" value="Riboflavin_syn_A"/>
    <property type="match status" value="1"/>
</dbReference>
<reference evidence="3 4" key="1">
    <citation type="submission" date="2014-03" db="EMBL/GenBank/DDBJ databases">
        <title>Genome of Haematobacter massiliensis CCUG 47968.</title>
        <authorList>
            <person name="Wang D."/>
            <person name="Wang G."/>
        </authorList>
    </citation>
    <scope>NUCLEOTIDE SEQUENCE [LARGE SCALE GENOMIC DNA]</scope>
    <source>
        <strain evidence="3 4">CCUG 47968</strain>
    </source>
</reference>
<dbReference type="Pfam" id="PF00677">
    <property type="entry name" value="Lum_binding"/>
    <property type="match status" value="2"/>
</dbReference>
<dbReference type="NCBIfam" id="NF006767">
    <property type="entry name" value="PRK09289.1"/>
    <property type="match status" value="1"/>
</dbReference>
<dbReference type="EC" id="2.5.1.9" evidence="1"/>
<gene>
    <name evidence="3" type="ORF">CN97_18550</name>
</gene>
<evidence type="ECO:0000259" key="2">
    <source>
        <dbReference type="PROSITE" id="PS51177"/>
    </source>
</evidence>
<dbReference type="NCBIfam" id="TIGR00187">
    <property type="entry name" value="ribE"/>
    <property type="match status" value="1"/>
</dbReference>
<evidence type="ECO:0000256" key="1">
    <source>
        <dbReference type="NCBIfam" id="TIGR00187"/>
    </source>
</evidence>
<keyword evidence="4" id="KW-1185">Reference proteome</keyword>
<proteinExistence type="predicted"/>
<dbReference type="PROSITE" id="PS51177">
    <property type="entry name" value="LUMAZINE_BIND"/>
    <property type="match status" value="2"/>
</dbReference>
<dbReference type="eggNOG" id="COG0307">
    <property type="taxonomic scope" value="Bacteria"/>
</dbReference>
<feature type="domain" description="Lumazine-binding" evidence="2">
    <location>
        <begin position="1"/>
        <end position="97"/>
    </location>
</feature>
<dbReference type="InterPro" id="IPR023366">
    <property type="entry name" value="ATP_synth_asu-like_sf"/>
</dbReference>
<feature type="domain" description="Lumazine-binding" evidence="2">
    <location>
        <begin position="98"/>
        <end position="199"/>
    </location>
</feature>